<feature type="transmembrane region" description="Helical" evidence="6">
    <location>
        <begin position="80"/>
        <end position="99"/>
    </location>
</feature>
<dbReference type="GO" id="GO:0005886">
    <property type="term" value="C:plasma membrane"/>
    <property type="evidence" value="ECO:0007669"/>
    <property type="project" value="UniProtKB-SubCell"/>
</dbReference>
<keyword evidence="2" id="KW-1003">Cell membrane</keyword>
<dbReference type="Proteomes" id="UP000294562">
    <property type="component" value="Unassembled WGS sequence"/>
</dbReference>
<evidence type="ECO:0000256" key="6">
    <source>
        <dbReference type="SAM" id="Phobius"/>
    </source>
</evidence>
<feature type="transmembrane region" description="Helical" evidence="6">
    <location>
        <begin position="257"/>
        <end position="278"/>
    </location>
</feature>
<keyword evidence="9" id="KW-1185">Reference proteome</keyword>
<dbReference type="InterPro" id="IPR036259">
    <property type="entry name" value="MFS_trans_sf"/>
</dbReference>
<feature type="transmembrane region" description="Helical" evidence="6">
    <location>
        <begin position="290"/>
        <end position="309"/>
    </location>
</feature>
<gene>
    <name evidence="8" type="ORF">E2L05_06350</name>
</gene>
<feature type="transmembrane region" description="Helical" evidence="6">
    <location>
        <begin position="315"/>
        <end position="336"/>
    </location>
</feature>
<dbReference type="Gene3D" id="1.20.1720.10">
    <property type="entry name" value="Multidrug resistance protein D"/>
    <property type="match status" value="1"/>
</dbReference>
<evidence type="ECO:0000256" key="5">
    <source>
        <dbReference type="ARBA" id="ARBA00023136"/>
    </source>
</evidence>
<feature type="transmembrane region" description="Helical" evidence="6">
    <location>
        <begin position="12"/>
        <end position="33"/>
    </location>
</feature>
<dbReference type="OrthoDB" id="9800416at2"/>
<feature type="domain" description="Major facilitator superfamily (MFS) profile" evidence="7">
    <location>
        <begin position="14"/>
        <end position="401"/>
    </location>
</feature>
<feature type="transmembrane region" description="Helical" evidence="6">
    <location>
        <begin position="53"/>
        <end position="73"/>
    </location>
</feature>
<dbReference type="PANTHER" id="PTHR43124">
    <property type="entry name" value="PURINE EFFLUX PUMP PBUE"/>
    <property type="match status" value="1"/>
</dbReference>
<dbReference type="PROSITE" id="PS00216">
    <property type="entry name" value="SUGAR_TRANSPORT_1"/>
    <property type="match status" value="1"/>
</dbReference>
<feature type="transmembrane region" description="Helical" evidence="6">
    <location>
        <begin position="170"/>
        <end position="188"/>
    </location>
</feature>
<accession>A0A4R6B055</accession>
<feature type="transmembrane region" description="Helical" evidence="6">
    <location>
        <begin position="224"/>
        <end position="245"/>
    </location>
</feature>
<dbReference type="InterPro" id="IPR005829">
    <property type="entry name" value="Sugar_transporter_CS"/>
</dbReference>
<feature type="transmembrane region" description="Helical" evidence="6">
    <location>
        <begin position="139"/>
        <end position="164"/>
    </location>
</feature>
<dbReference type="Pfam" id="PF07690">
    <property type="entry name" value="MFS_1"/>
    <property type="match status" value="1"/>
</dbReference>
<dbReference type="PROSITE" id="PS50850">
    <property type="entry name" value="MFS"/>
    <property type="match status" value="1"/>
</dbReference>
<evidence type="ECO:0000256" key="1">
    <source>
        <dbReference type="ARBA" id="ARBA00004651"/>
    </source>
</evidence>
<dbReference type="InterPro" id="IPR050189">
    <property type="entry name" value="MFS_Efflux_Transporters"/>
</dbReference>
<dbReference type="AlphaFoldDB" id="A0A4R6B055"/>
<dbReference type="EMBL" id="SMZO01000010">
    <property type="protein sequence ID" value="TDL89485.1"/>
    <property type="molecule type" value="Genomic_DNA"/>
</dbReference>
<dbReference type="PANTHER" id="PTHR43124:SF3">
    <property type="entry name" value="CHLORAMPHENICOL EFFLUX PUMP RV0191"/>
    <property type="match status" value="1"/>
</dbReference>
<sequence>MTFQPKAPLSRPEFVALMAMLMATIAFSLDAMLPALPRIAAELSPDSPNDAQLIVSFFVLGMGIGTIFAGPLSDSFGRKTVIALGSFTYCAGAAVAWHAETLEWLLIGRVLQGFGAAGPRVVALAIIRDLYSGRAMAQMVSFVIVVFTLVPAIAPTFGAVLMSVTGGWRGLFPSFMVFSLVGLFWLTLRQPETLPREKRRPPQLAPVAHATLEVLRHPVVRGTILVQILAFAMLFANLSSVQMVFDKTFGLADSFHLWFALIAVVGAMGGFLNARLVMRHGMRWVITGSLAVQVAISAVFVAGMAFDLWSADLLFWAFLIWTGSVFATAGLTLGNINALALEPMGHIAGTAASVVSALGSIGAALLAAPVGLAFDGTPLPVAGGVLIYGALALILMKRLPLDRPTPI</sequence>
<proteinExistence type="predicted"/>
<comment type="subcellular location">
    <subcellularLocation>
        <location evidence="1">Cell membrane</location>
        <topology evidence="1">Multi-pass membrane protein</topology>
    </subcellularLocation>
</comment>
<comment type="caution">
    <text evidence="8">The sequence shown here is derived from an EMBL/GenBank/DDBJ whole genome shotgun (WGS) entry which is preliminary data.</text>
</comment>
<evidence type="ECO:0000313" key="8">
    <source>
        <dbReference type="EMBL" id="TDL89485.1"/>
    </source>
</evidence>
<dbReference type="CDD" id="cd17320">
    <property type="entry name" value="MFS_MdfA_MDR_like"/>
    <property type="match status" value="1"/>
</dbReference>
<organism evidence="8 9">
    <name type="scientific">Meridianimarinicoccus aquatilis</name>
    <dbReference type="NCBI Taxonomy" id="2552766"/>
    <lineage>
        <taxon>Bacteria</taxon>
        <taxon>Pseudomonadati</taxon>
        <taxon>Pseudomonadota</taxon>
        <taxon>Alphaproteobacteria</taxon>
        <taxon>Rhodobacterales</taxon>
        <taxon>Paracoccaceae</taxon>
        <taxon>Meridianimarinicoccus</taxon>
    </lineage>
</organism>
<reference evidence="8 9" key="1">
    <citation type="submission" date="2019-03" db="EMBL/GenBank/DDBJ databases">
        <title>Rhodobacteraceae bacterium SM1902, a new member of the family Rhodobacteraceae isolated from Yantai.</title>
        <authorList>
            <person name="Sun Y."/>
        </authorList>
    </citation>
    <scope>NUCLEOTIDE SEQUENCE [LARGE SCALE GENOMIC DNA]</scope>
    <source>
        <strain evidence="8 9">SM1902</strain>
    </source>
</reference>
<dbReference type="InterPro" id="IPR011701">
    <property type="entry name" value="MFS"/>
</dbReference>
<evidence type="ECO:0000256" key="2">
    <source>
        <dbReference type="ARBA" id="ARBA00022475"/>
    </source>
</evidence>
<feature type="transmembrane region" description="Helical" evidence="6">
    <location>
        <begin position="105"/>
        <end position="127"/>
    </location>
</feature>
<dbReference type="GO" id="GO:0022857">
    <property type="term" value="F:transmembrane transporter activity"/>
    <property type="evidence" value="ECO:0007669"/>
    <property type="project" value="InterPro"/>
</dbReference>
<name>A0A4R6B055_9RHOB</name>
<evidence type="ECO:0000259" key="7">
    <source>
        <dbReference type="PROSITE" id="PS50850"/>
    </source>
</evidence>
<keyword evidence="3 6" id="KW-0812">Transmembrane</keyword>
<dbReference type="InterPro" id="IPR020846">
    <property type="entry name" value="MFS_dom"/>
</dbReference>
<protein>
    <submittedName>
        <fullName evidence="8">MFS transporter</fullName>
    </submittedName>
</protein>
<evidence type="ECO:0000256" key="3">
    <source>
        <dbReference type="ARBA" id="ARBA00022692"/>
    </source>
</evidence>
<evidence type="ECO:0000313" key="9">
    <source>
        <dbReference type="Proteomes" id="UP000294562"/>
    </source>
</evidence>
<keyword evidence="4 6" id="KW-1133">Transmembrane helix</keyword>
<evidence type="ECO:0000256" key="4">
    <source>
        <dbReference type="ARBA" id="ARBA00022989"/>
    </source>
</evidence>
<keyword evidence="5 6" id="KW-0472">Membrane</keyword>
<dbReference type="SUPFAM" id="SSF103473">
    <property type="entry name" value="MFS general substrate transporter"/>
    <property type="match status" value="1"/>
</dbReference>
<feature type="transmembrane region" description="Helical" evidence="6">
    <location>
        <begin position="348"/>
        <end position="372"/>
    </location>
</feature>
<feature type="transmembrane region" description="Helical" evidence="6">
    <location>
        <begin position="378"/>
        <end position="396"/>
    </location>
</feature>
<dbReference type="RefSeq" id="WP_133342060.1">
    <property type="nucleotide sequence ID" value="NZ_SMZO01000010.1"/>
</dbReference>